<evidence type="ECO:0000256" key="6">
    <source>
        <dbReference type="ARBA" id="ARBA00022448"/>
    </source>
</evidence>
<organism evidence="20">
    <name type="scientific">Lasius spathepus</name>
    <dbReference type="NCBI Taxonomy" id="67765"/>
    <lineage>
        <taxon>Eukaryota</taxon>
        <taxon>Metazoa</taxon>
        <taxon>Ecdysozoa</taxon>
        <taxon>Arthropoda</taxon>
        <taxon>Hexapoda</taxon>
        <taxon>Insecta</taxon>
        <taxon>Pterygota</taxon>
        <taxon>Neoptera</taxon>
        <taxon>Endopterygota</taxon>
        <taxon>Hymenoptera</taxon>
        <taxon>Apocrita</taxon>
        <taxon>Aculeata</taxon>
        <taxon>Formicoidea</taxon>
        <taxon>Formicidae</taxon>
        <taxon>Formicinae</taxon>
        <taxon>Lasius</taxon>
        <taxon>Dendrolasius</taxon>
    </lineage>
</organism>
<comment type="similarity">
    <text evidence="3">Belongs to the complex I subunit 2 family.</text>
</comment>
<evidence type="ECO:0000256" key="2">
    <source>
        <dbReference type="ARBA" id="ARBA00004448"/>
    </source>
</evidence>
<dbReference type="RefSeq" id="YP_010034075.1">
    <property type="nucleotide sequence ID" value="NC_053901.1"/>
</dbReference>
<evidence type="ECO:0000256" key="5">
    <source>
        <dbReference type="ARBA" id="ARBA00021008"/>
    </source>
</evidence>
<sequence>MLILMLIFNMFLKYFILSTLIIFSLIPLFSYDLLMIWFFMEINNFSFICYMCMKMKTKKMIFLYYIIQVLASLMLIFPLIINNFYLISQNLLILNFYLSLMMKLGIPPFHFWMIISSMFMSWEILFIFLSIQKIIPFYILSLIEMKTLILYFMILSSSYISMMKMINLLNFKMLLTYSSINQTSWMLLLILFKNLFWLIYMLIYSMILFMISIFMMYFKFTFNFNLNFSYNMNFNFICLMLLFNIASIPPLTFFLLKWFSIFIMMFNSKLFFIFILMMINSFILIYIYINMMYPMMFFISFKSKLLNLIPLYSYNFLNSNNNLIFLFMSFFLSLFMILI</sequence>
<feature type="transmembrane region" description="Helical" evidence="19">
    <location>
        <begin position="111"/>
        <end position="131"/>
    </location>
</feature>
<keyword evidence="7" id="KW-0679">Respiratory chain</keyword>
<dbReference type="GO" id="GO:0006120">
    <property type="term" value="P:mitochondrial electron transport, NADH to ubiquinone"/>
    <property type="evidence" value="ECO:0007669"/>
    <property type="project" value="TreeGrafter"/>
</dbReference>
<feature type="transmembrane region" description="Helical" evidence="19">
    <location>
        <begin position="230"/>
        <end position="249"/>
    </location>
</feature>
<keyword evidence="14" id="KW-0830">Ubiquinone</keyword>
<proteinExistence type="inferred from homology"/>
<dbReference type="AlphaFoldDB" id="A0A7S6XWX3"/>
<keyword evidence="10" id="KW-1278">Translocase</keyword>
<keyword evidence="15 20" id="KW-0496">Mitochondrion</keyword>
<keyword evidence="16 19" id="KW-0472">Membrane</keyword>
<feature type="transmembrane region" description="Helical" evidence="19">
    <location>
        <begin position="12"/>
        <end position="29"/>
    </location>
</feature>
<geneLocation type="mitochondrion" evidence="20"/>
<evidence type="ECO:0000256" key="4">
    <source>
        <dbReference type="ARBA" id="ARBA00012944"/>
    </source>
</evidence>
<feature type="transmembrane region" description="Helical" evidence="19">
    <location>
        <begin position="137"/>
        <end position="162"/>
    </location>
</feature>
<dbReference type="PANTHER" id="PTHR46552:SF1">
    <property type="entry name" value="NADH-UBIQUINONE OXIDOREDUCTASE CHAIN 2"/>
    <property type="match status" value="1"/>
</dbReference>
<evidence type="ECO:0000313" key="20">
    <source>
        <dbReference type="EMBL" id="QOW83454.1"/>
    </source>
</evidence>
<feature type="transmembrane region" description="Helical" evidence="19">
    <location>
        <begin position="35"/>
        <end position="53"/>
    </location>
</feature>
<dbReference type="GO" id="GO:0005743">
    <property type="term" value="C:mitochondrial inner membrane"/>
    <property type="evidence" value="ECO:0007669"/>
    <property type="project" value="UniProtKB-SubCell"/>
</dbReference>
<evidence type="ECO:0000256" key="10">
    <source>
        <dbReference type="ARBA" id="ARBA00022967"/>
    </source>
</evidence>
<evidence type="ECO:0000256" key="19">
    <source>
        <dbReference type="SAM" id="Phobius"/>
    </source>
</evidence>
<evidence type="ECO:0000256" key="1">
    <source>
        <dbReference type="ARBA" id="ARBA00003257"/>
    </source>
</evidence>
<feature type="transmembrane region" description="Helical" evidence="19">
    <location>
        <begin position="198"/>
        <end position="218"/>
    </location>
</feature>
<evidence type="ECO:0000256" key="3">
    <source>
        <dbReference type="ARBA" id="ARBA00007012"/>
    </source>
</evidence>
<evidence type="ECO:0000256" key="7">
    <source>
        <dbReference type="ARBA" id="ARBA00022660"/>
    </source>
</evidence>
<protein>
    <recommendedName>
        <fullName evidence="5">NADH-ubiquinone oxidoreductase chain 2</fullName>
        <ecNumber evidence="4">7.1.1.2</ecNumber>
    </recommendedName>
    <alternativeName>
        <fullName evidence="17">NADH dehydrogenase subunit 2</fullName>
    </alternativeName>
</protein>
<evidence type="ECO:0000256" key="18">
    <source>
        <dbReference type="ARBA" id="ARBA00049551"/>
    </source>
</evidence>
<feature type="transmembrane region" description="Helical" evidence="19">
    <location>
        <begin position="62"/>
        <end position="81"/>
    </location>
</feature>
<reference evidence="20" key="1">
    <citation type="submission" date="2020-10" db="EMBL/GenBank/DDBJ databases">
        <title>The complete mitochondrial genome of Lasius spathepus Wheeler, W.M., 1910.</title>
        <authorList>
            <person name="Park J."/>
            <person name="Park J."/>
        </authorList>
    </citation>
    <scope>NUCLEOTIDE SEQUENCE</scope>
</reference>
<keyword evidence="12 19" id="KW-1133">Transmembrane helix</keyword>
<evidence type="ECO:0000256" key="14">
    <source>
        <dbReference type="ARBA" id="ARBA00023075"/>
    </source>
</evidence>
<keyword evidence="13" id="KW-0520">NAD</keyword>
<dbReference type="PANTHER" id="PTHR46552">
    <property type="entry name" value="NADH-UBIQUINONE OXIDOREDUCTASE CHAIN 2"/>
    <property type="match status" value="1"/>
</dbReference>
<dbReference type="GO" id="GO:0008137">
    <property type="term" value="F:NADH dehydrogenase (ubiquinone) activity"/>
    <property type="evidence" value="ECO:0007669"/>
    <property type="project" value="UniProtKB-EC"/>
</dbReference>
<gene>
    <name evidence="20" type="primary">ND2</name>
</gene>
<keyword evidence="8 19" id="KW-0812">Transmembrane</keyword>
<keyword evidence="11" id="KW-0249">Electron transport</keyword>
<feature type="transmembrane region" description="Helical" evidence="19">
    <location>
        <begin position="321"/>
        <end position="338"/>
    </location>
</feature>
<evidence type="ECO:0000256" key="17">
    <source>
        <dbReference type="ARBA" id="ARBA00031028"/>
    </source>
</evidence>
<keyword evidence="9" id="KW-0999">Mitochondrion inner membrane</keyword>
<keyword evidence="6" id="KW-0813">Transport</keyword>
<comment type="catalytic activity">
    <reaction evidence="18">
        <text>a ubiquinone + NADH + 5 H(+)(in) = a ubiquinol + NAD(+) + 4 H(+)(out)</text>
        <dbReference type="Rhea" id="RHEA:29091"/>
        <dbReference type="Rhea" id="RHEA-COMP:9565"/>
        <dbReference type="Rhea" id="RHEA-COMP:9566"/>
        <dbReference type="ChEBI" id="CHEBI:15378"/>
        <dbReference type="ChEBI" id="CHEBI:16389"/>
        <dbReference type="ChEBI" id="CHEBI:17976"/>
        <dbReference type="ChEBI" id="CHEBI:57540"/>
        <dbReference type="ChEBI" id="CHEBI:57945"/>
        <dbReference type="EC" id="7.1.1.2"/>
    </reaction>
</comment>
<evidence type="ECO:0000256" key="15">
    <source>
        <dbReference type="ARBA" id="ARBA00023128"/>
    </source>
</evidence>
<dbReference type="EMBL" id="MW074965">
    <property type="protein sequence ID" value="QOW83454.1"/>
    <property type="molecule type" value="Genomic_DNA"/>
</dbReference>
<evidence type="ECO:0000256" key="9">
    <source>
        <dbReference type="ARBA" id="ARBA00022792"/>
    </source>
</evidence>
<comment type="function">
    <text evidence="1">Core subunit of the mitochondrial membrane respiratory chain NADH dehydrogenase (Complex I) that is believed to belong to the minimal assembly required for catalysis. Complex I functions in the transfer of electrons from NADH to the respiratory chain. The immediate electron acceptor for the enzyme is believed to be ubiquinone.</text>
</comment>
<accession>A0A7S6XWX3</accession>
<evidence type="ECO:0000256" key="16">
    <source>
        <dbReference type="ARBA" id="ARBA00023136"/>
    </source>
</evidence>
<evidence type="ECO:0000256" key="8">
    <source>
        <dbReference type="ARBA" id="ARBA00022692"/>
    </source>
</evidence>
<evidence type="ECO:0000256" key="11">
    <source>
        <dbReference type="ARBA" id="ARBA00022982"/>
    </source>
</evidence>
<comment type="subcellular location">
    <subcellularLocation>
        <location evidence="2">Mitochondrion inner membrane</location>
        <topology evidence="2">Multi-pass membrane protein</topology>
    </subcellularLocation>
</comment>
<name>A0A7S6XWX3_9HYME</name>
<dbReference type="InterPro" id="IPR050175">
    <property type="entry name" value="Complex_I_Subunit_2"/>
</dbReference>
<evidence type="ECO:0000256" key="13">
    <source>
        <dbReference type="ARBA" id="ARBA00023027"/>
    </source>
</evidence>
<feature type="transmembrane region" description="Helical" evidence="19">
    <location>
        <begin position="174"/>
        <end position="192"/>
    </location>
</feature>
<dbReference type="CTD" id="4536"/>
<evidence type="ECO:0000256" key="12">
    <source>
        <dbReference type="ARBA" id="ARBA00022989"/>
    </source>
</evidence>
<dbReference type="GeneID" id="63380766"/>
<dbReference type="EC" id="7.1.1.2" evidence="4"/>